<dbReference type="GO" id="GO:0006950">
    <property type="term" value="P:response to stress"/>
    <property type="evidence" value="ECO:0007669"/>
    <property type="project" value="UniProtKB-ARBA"/>
</dbReference>
<dbReference type="PANTHER" id="PTHR30522">
    <property type="entry name" value="NUCLEOSIDE TRIPHOSPHATE PYROPHOSPHOHYDROLASE"/>
    <property type="match status" value="1"/>
</dbReference>
<dbReference type="Gene3D" id="3.40.1010.10">
    <property type="entry name" value="Cobalt-precorrin-4 Transmethylase, Domain 1"/>
    <property type="match status" value="1"/>
</dbReference>
<dbReference type="GO" id="GO:0047693">
    <property type="term" value="F:ATP diphosphatase activity"/>
    <property type="evidence" value="ECO:0007669"/>
    <property type="project" value="UniProtKB-EC"/>
</dbReference>
<dbReference type="InterPro" id="IPR000878">
    <property type="entry name" value="4pyrrol_Mease"/>
</dbReference>
<dbReference type="GO" id="GO:0046047">
    <property type="term" value="P:TTP catabolic process"/>
    <property type="evidence" value="ECO:0007669"/>
    <property type="project" value="TreeGrafter"/>
</dbReference>
<keyword evidence="4" id="KW-1185">Reference proteome</keyword>
<dbReference type="InterPro" id="IPR014777">
    <property type="entry name" value="4pyrrole_Mease_sub1"/>
</dbReference>
<dbReference type="CDD" id="cd11723">
    <property type="entry name" value="YabN_N_like"/>
    <property type="match status" value="1"/>
</dbReference>
<evidence type="ECO:0000313" key="4">
    <source>
        <dbReference type="Proteomes" id="UP000052015"/>
    </source>
</evidence>
<feature type="domain" description="Tetrapyrrole methylase" evidence="1">
    <location>
        <begin position="2"/>
        <end position="201"/>
    </location>
</feature>
<dbReference type="EMBL" id="LKHP01000007">
    <property type="protein sequence ID" value="KRQ86683.1"/>
    <property type="molecule type" value="Genomic_DNA"/>
</dbReference>
<accession>A0A0R3JT78</accession>
<keyword evidence="3" id="KW-0378">Hydrolase</keyword>
<dbReference type="InterPro" id="IPR035013">
    <property type="entry name" value="YabN_N"/>
</dbReference>
<dbReference type="NCBIfam" id="TIGR00444">
    <property type="entry name" value="mazG"/>
    <property type="match status" value="1"/>
</dbReference>
<dbReference type="PANTHER" id="PTHR30522:SF0">
    <property type="entry name" value="NUCLEOSIDE TRIPHOSPHATE PYROPHOSPHOHYDROLASE"/>
    <property type="match status" value="1"/>
</dbReference>
<dbReference type="FunFam" id="1.10.287.1080:FF:000001">
    <property type="entry name" value="Nucleoside triphosphate pyrophosphohydrolase"/>
    <property type="match status" value="1"/>
</dbReference>
<dbReference type="SUPFAM" id="SSF53790">
    <property type="entry name" value="Tetrapyrrole methylase"/>
    <property type="match status" value="1"/>
</dbReference>
<dbReference type="Pfam" id="PF00590">
    <property type="entry name" value="TP_methylase"/>
    <property type="match status" value="1"/>
</dbReference>
<evidence type="ECO:0000259" key="2">
    <source>
        <dbReference type="Pfam" id="PF03819"/>
    </source>
</evidence>
<dbReference type="InterPro" id="IPR048011">
    <property type="entry name" value="NTP-PPase_MazG-like_C"/>
</dbReference>
<dbReference type="GO" id="GO:0046076">
    <property type="term" value="P:dTTP catabolic process"/>
    <property type="evidence" value="ECO:0007669"/>
    <property type="project" value="TreeGrafter"/>
</dbReference>
<feature type="domain" description="NTP pyrophosphohydrolase MazG-like" evidence="2">
    <location>
        <begin position="248"/>
        <end position="321"/>
    </location>
</feature>
<dbReference type="PIRSF" id="PIRSF002845">
    <property type="entry name" value="Ttrprl_mtas_MazG"/>
    <property type="match status" value="1"/>
</dbReference>
<dbReference type="InterPro" id="IPR035996">
    <property type="entry name" value="4pyrrol_Methylase_sf"/>
</dbReference>
<dbReference type="GO" id="GO:0046061">
    <property type="term" value="P:dATP catabolic process"/>
    <property type="evidence" value="ECO:0007669"/>
    <property type="project" value="TreeGrafter"/>
</dbReference>
<dbReference type="InterPro" id="IPR024180">
    <property type="entry name" value="Tetrapyrrole_Mease/MazG_pred"/>
</dbReference>
<gene>
    <name evidence="3" type="primary">mazG</name>
    <name evidence="3" type="ORF">ABG79_01433</name>
</gene>
<dbReference type="InterPro" id="IPR004518">
    <property type="entry name" value="MazG-like_dom"/>
</dbReference>
<feature type="domain" description="NTP pyrophosphohydrolase MazG-like" evidence="2">
    <location>
        <begin position="387"/>
        <end position="445"/>
    </location>
</feature>
<reference evidence="3 4" key="1">
    <citation type="submission" date="2015-09" db="EMBL/GenBank/DDBJ databases">
        <title>Draft genome sequence of a Caloramator mitchellensis, a moderate thermophile from the Great Artesian Basin of Australia.</title>
        <authorList>
            <person name="Patel B.K."/>
        </authorList>
    </citation>
    <scope>NUCLEOTIDE SEQUENCE [LARGE SCALE GENOMIC DNA]</scope>
    <source>
        <strain evidence="3 4">VF08</strain>
    </source>
</reference>
<dbReference type="EC" id="3.6.1.8" evidence="3"/>
<dbReference type="RefSeq" id="WP_057978579.1">
    <property type="nucleotide sequence ID" value="NZ_LKHP01000007.1"/>
</dbReference>
<dbReference type="SUPFAM" id="SSF101386">
    <property type="entry name" value="all-alpha NTP pyrophosphatases"/>
    <property type="match status" value="2"/>
</dbReference>
<organism evidence="3 4">
    <name type="scientific">Caloramator mitchellensis</name>
    <dbReference type="NCBI Taxonomy" id="908809"/>
    <lineage>
        <taxon>Bacteria</taxon>
        <taxon>Bacillati</taxon>
        <taxon>Bacillota</taxon>
        <taxon>Clostridia</taxon>
        <taxon>Eubacteriales</taxon>
        <taxon>Clostridiaceae</taxon>
        <taxon>Caloramator</taxon>
    </lineage>
</organism>
<dbReference type="Gene3D" id="1.10.287.1080">
    <property type="entry name" value="MazG-like"/>
    <property type="match status" value="2"/>
</dbReference>
<dbReference type="Proteomes" id="UP000052015">
    <property type="component" value="Unassembled WGS sequence"/>
</dbReference>
<name>A0A0R3JT78_CALMK</name>
<evidence type="ECO:0000259" key="1">
    <source>
        <dbReference type="Pfam" id="PF00590"/>
    </source>
</evidence>
<dbReference type="PATRIC" id="fig|908809.3.peg.1439"/>
<dbReference type="GO" id="GO:0046052">
    <property type="term" value="P:UTP catabolic process"/>
    <property type="evidence" value="ECO:0007669"/>
    <property type="project" value="TreeGrafter"/>
</dbReference>
<protein>
    <submittedName>
        <fullName evidence="3">Nucleoside triphosphate pyrophosphohydrolase</fullName>
        <ecNumber evidence="3">3.6.1.8</ecNumber>
    </submittedName>
</protein>
<dbReference type="FunFam" id="1.10.287.1080:FF:000003">
    <property type="entry name" value="Nucleoside triphosphate pyrophosphohydrolase"/>
    <property type="match status" value="1"/>
</dbReference>
<dbReference type="CDD" id="cd11528">
    <property type="entry name" value="NTP-PPase_MazG_Nterm"/>
    <property type="match status" value="1"/>
</dbReference>
<dbReference type="Pfam" id="PF03819">
    <property type="entry name" value="MazG"/>
    <property type="match status" value="2"/>
</dbReference>
<dbReference type="OrthoDB" id="9808939at2"/>
<dbReference type="InterPro" id="IPR011551">
    <property type="entry name" value="NTP_PyrPHydrolase_MazG"/>
</dbReference>
<dbReference type="GO" id="GO:0008168">
    <property type="term" value="F:methyltransferase activity"/>
    <property type="evidence" value="ECO:0007669"/>
    <property type="project" value="InterPro"/>
</dbReference>
<dbReference type="GO" id="GO:0006203">
    <property type="term" value="P:dGTP catabolic process"/>
    <property type="evidence" value="ECO:0007669"/>
    <property type="project" value="TreeGrafter"/>
</dbReference>
<proteinExistence type="predicted"/>
<sequence length="480" mass="55496">MIKIVGLGPGSVDDLTIKTIDTLKKSSKTFLRTYKHPNVEYIKSIGIEFETFDDFYDKGESFDEVYEKIARRIVEEDGCVYAVPGHPLVAERSVELILEYAKDKGIEVEIIPALSFIDAIINALRFDPSNGFKLIDGLMLDTHKPDLYTGNVITQVYSRFIASEIKIKLMEYYDDEQEVYVIRAAGVKDLERVEKVKLYEIDRLDFIDYMTTLYIPPVENKKKNSFDDLVQILDVLRSPGGCPWDREQTHDSLKRYMLEECYEIIDAIEGKDYDALCEELGDLLLQIVFHSQIAKENEYFDINDVVDGIVKKMVRRHPHVFGDKKAETADEVLDIWEKNKMKEKNVQSYTENLKNIPMAMPALLRSLKVQEKAAEIGFDWDDVEGAISKVKEELLEVLDVYKSQKNGKILEEIGDLLFAVVNVARFLKVEPELALTKTTNKFITRFEYIEKNAFKFGKTIQELTLEEMDKLWEESKKFED</sequence>
<dbReference type="CDD" id="cd11529">
    <property type="entry name" value="NTP-PPase_MazG_Cterm"/>
    <property type="match status" value="1"/>
</dbReference>
<evidence type="ECO:0000313" key="3">
    <source>
        <dbReference type="EMBL" id="KRQ86683.1"/>
    </source>
</evidence>
<dbReference type="STRING" id="908809.ABG79_01433"/>
<dbReference type="GO" id="GO:0046081">
    <property type="term" value="P:dUTP catabolic process"/>
    <property type="evidence" value="ECO:0007669"/>
    <property type="project" value="TreeGrafter"/>
</dbReference>
<dbReference type="AlphaFoldDB" id="A0A0R3JT78"/>
<comment type="caution">
    <text evidence="3">The sequence shown here is derived from an EMBL/GenBank/DDBJ whole genome shotgun (WGS) entry which is preliminary data.</text>
</comment>
<dbReference type="InterPro" id="IPR048015">
    <property type="entry name" value="NTP-PPase_MazG-like_N"/>
</dbReference>
<dbReference type="NCBIfam" id="NF007113">
    <property type="entry name" value="PRK09562.1"/>
    <property type="match status" value="1"/>
</dbReference>